<protein>
    <submittedName>
        <fullName evidence="1">Uncharacterized protein</fullName>
    </submittedName>
</protein>
<comment type="caution">
    <text evidence="1">The sequence shown here is derived from an EMBL/GenBank/DDBJ whole genome shotgun (WGS) entry which is preliminary data.</text>
</comment>
<dbReference type="PATRIC" id="fig|1283301.3.peg.7990"/>
<name>S4MN73_9ACTN</name>
<dbReference type="AlphaFoldDB" id="S4MN73"/>
<proteinExistence type="predicted"/>
<reference evidence="1 2" key="1">
    <citation type="submission" date="2013-02" db="EMBL/GenBank/DDBJ databases">
        <title>Draft Genome Sequence of Streptomyces afghaniensis, Which Produces Compounds of the Julimycin B-Complex.</title>
        <authorList>
            <person name="Gruening B.A."/>
            <person name="Praeg A."/>
            <person name="Erxleben A."/>
            <person name="Guenther S."/>
            <person name="Fiedler H.-P."/>
            <person name="Goodfellow M."/>
            <person name="Mueller M."/>
        </authorList>
    </citation>
    <scope>NUCLEOTIDE SEQUENCE [LARGE SCALE GENOMIC DNA]</scope>
    <source>
        <strain evidence="1 2">772</strain>
    </source>
</reference>
<dbReference type="EMBL" id="AOPY01001675">
    <property type="protein sequence ID" value="EPJ34862.1"/>
    <property type="molecule type" value="Genomic_DNA"/>
</dbReference>
<gene>
    <name evidence="1" type="ORF">STAFG_8052</name>
</gene>
<accession>S4MN73</accession>
<evidence type="ECO:0000313" key="1">
    <source>
        <dbReference type="EMBL" id="EPJ34862.1"/>
    </source>
</evidence>
<organism evidence="1 2">
    <name type="scientific">Streptomyces afghaniensis 772</name>
    <dbReference type="NCBI Taxonomy" id="1283301"/>
    <lineage>
        <taxon>Bacteria</taxon>
        <taxon>Bacillati</taxon>
        <taxon>Actinomycetota</taxon>
        <taxon>Actinomycetes</taxon>
        <taxon>Kitasatosporales</taxon>
        <taxon>Streptomycetaceae</taxon>
        <taxon>Streptomyces</taxon>
    </lineage>
</organism>
<keyword evidence="2" id="KW-1185">Reference proteome</keyword>
<dbReference type="Proteomes" id="UP000015001">
    <property type="component" value="Unassembled WGS sequence"/>
</dbReference>
<dbReference type="HOGENOM" id="CLU_3317408_0_0_11"/>
<sequence length="39" mass="4088">MAQQLKMATALADVPIQASCFCRLDTTPPGPQPADGCCH</sequence>
<evidence type="ECO:0000313" key="2">
    <source>
        <dbReference type="Proteomes" id="UP000015001"/>
    </source>
</evidence>